<evidence type="ECO:0008006" key="6">
    <source>
        <dbReference type="Google" id="ProtNLM"/>
    </source>
</evidence>
<dbReference type="Pfam" id="PF10551">
    <property type="entry name" value="MULE"/>
    <property type="match status" value="1"/>
</dbReference>
<feature type="compositionally biased region" description="Acidic residues" evidence="1">
    <location>
        <begin position="114"/>
        <end position="128"/>
    </location>
</feature>
<sequence length="527" mass="60950">MFTLCATTTFLGKNHKIGHFTKNDINLKMIWNSVMELTLDLIDALVEFEGRKIHQIHFNVDYLPVANVESNESNQDQPNQQQPNQHLQHPNPHPQQQATQHSEYDDNLNELVESEQDGDDSVGDETYNEIDGYHGEDKVENLGVEMGVHENSDDSEFDGSSDVNGDDISEEVVREEGIENGVKQLYMGRAFRLSDDGRIRLEVGQLFRNLKHFRDVILDYSIQEGFKLNKIKNERNRIISSCDTKGCQWRVHGSPTYDRTTYMLKTLINEHNCLAVSKNKDVTSAWIGKKFETLIKENPQMNIEVLSSIVLRSCGVNVPKYTLYRAKRYALDIGFEDHKQSYNKLNRYGYCLREINLGSFVYLSTIRYNPDPNVLAHFNRFFLSFHAQKIGYLEGCRPFIGLDGCNLKSPHEGILFCTIALDANCGVYPLALGVCEIECFEIWKWFVMLLHEHVGMHERRTMCFMTDRQKGIPGALSECWPNNISRFCGRHILQNMMSKFKIDYLKELFWHAARSSNRAEFLEKMRK</sequence>
<evidence type="ECO:0000259" key="2">
    <source>
        <dbReference type="Pfam" id="PF03108"/>
    </source>
</evidence>
<feature type="domain" description="Transposase MuDR plant" evidence="2">
    <location>
        <begin position="199"/>
        <end position="257"/>
    </location>
</feature>
<dbReference type="AlphaFoldDB" id="A0AAD9XMN8"/>
<feature type="compositionally biased region" description="Low complexity" evidence="1">
    <location>
        <begin position="74"/>
        <end position="101"/>
    </location>
</feature>
<feature type="region of interest" description="Disordered" evidence="1">
    <location>
        <begin position="70"/>
        <end position="102"/>
    </location>
</feature>
<dbReference type="InterPro" id="IPR018289">
    <property type="entry name" value="MULE_transposase_dom"/>
</dbReference>
<evidence type="ECO:0000313" key="5">
    <source>
        <dbReference type="Proteomes" id="UP001280121"/>
    </source>
</evidence>
<evidence type="ECO:0000256" key="1">
    <source>
        <dbReference type="SAM" id="MobiDB-lite"/>
    </source>
</evidence>
<comment type="caution">
    <text evidence="4">The sequence shown here is derived from an EMBL/GenBank/DDBJ whole genome shotgun (WGS) entry which is preliminary data.</text>
</comment>
<dbReference type="PANTHER" id="PTHR31973:SF187">
    <property type="entry name" value="MUTATOR TRANSPOSASE MUDRA PROTEIN"/>
    <property type="match status" value="1"/>
</dbReference>
<dbReference type="EMBL" id="JANJYI010000001">
    <property type="protein sequence ID" value="KAK2662250.1"/>
    <property type="molecule type" value="Genomic_DNA"/>
</dbReference>
<dbReference type="PANTHER" id="PTHR31973">
    <property type="entry name" value="POLYPROTEIN, PUTATIVE-RELATED"/>
    <property type="match status" value="1"/>
</dbReference>
<protein>
    <recommendedName>
        <fullName evidence="6">Transposase</fullName>
    </recommendedName>
</protein>
<accession>A0AAD9XMN8</accession>
<reference evidence="4" key="1">
    <citation type="journal article" date="2023" name="Plant J.">
        <title>Genome sequences and population genomics provide insights into the demographic history, inbreeding, and mutation load of two 'living fossil' tree species of Dipteronia.</title>
        <authorList>
            <person name="Feng Y."/>
            <person name="Comes H.P."/>
            <person name="Chen J."/>
            <person name="Zhu S."/>
            <person name="Lu R."/>
            <person name="Zhang X."/>
            <person name="Li P."/>
            <person name="Qiu J."/>
            <person name="Olsen K.M."/>
            <person name="Qiu Y."/>
        </authorList>
    </citation>
    <scope>NUCLEOTIDE SEQUENCE</scope>
    <source>
        <strain evidence="4">KIB01</strain>
    </source>
</reference>
<evidence type="ECO:0000313" key="4">
    <source>
        <dbReference type="EMBL" id="KAK2662250.1"/>
    </source>
</evidence>
<name>A0AAD9XMN8_9ROSI</name>
<organism evidence="4 5">
    <name type="scientific">Dipteronia dyeriana</name>
    <dbReference type="NCBI Taxonomy" id="168575"/>
    <lineage>
        <taxon>Eukaryota</taxon>
        <taxon>Viridiplantae</taxon>
        <taxon>Streptophyta</taxon>
        <taxon>Embryophyta</taxon>
        <taxon>Tracheophyta</taxon>
        <taxon>Spermatophyta</taxon>
        <taxon>Magnoliopsida</taxon>
        <taxon>eudicotyledons</taxon>
        <taxon>Gunneridae</taxon>
        <taxon>Pentapetalae</taxon>
        <taxon>rosids</taxon>
        <taxon>malvids</taxon>
        <taxon>Sapindales</taxon>
        <taxon>Sapindaceae</taxon>
        <taxon>Hippocastanoideae</taxon>
        <taxon>Acereae</taxon>
        <taxon>Dipteronia</taxon>
    </lineage>
</organism>
<dbReference type="Pfam" id="PF03108">
    <property type="entry name" value="DBD_Tnp_Mut"/>
    <property type="match status" value="1"/>
</dbReference>
<dbReference type="InterPro" id="IPR004332">
    <property type="entry name" value="Transposase_MuDR"/>
</dbReference>
<keyword evidence="5" id="KW-1185">Reference proteome</keyword>
<proteinExistence type="predicted"/>
<dbReference type="Proteomes" id="UP001280121">
    <property type="component" value="Unassembled WGS sequence"/>
</dbReference>
<feature type="domain" description="MULE transposase" evidence="3">
    <location>
        <begin position="400"/>
        <end position="495"/>
    </location>
</feature>
<evidence type="ECO:0000259" key="3">
    <source>
        <dbReference type="Pfam" id="PF10551"/>
    </source>
</evidence>
<feature type="region of interest" description="Disordered" evidence="1">
    <location>
        <begin position="114"/>
        <end position="136"/>
    </location>
</feature>
<gene>
    <name evidence="4" type="ORF">Ddye_000824</name>
</gene>